<keyword evidence="4 5" id="KW-0143">Chaperone</keyword>
<feature type="domain" description="RimM N-terminal" evidence="6">
    <location>
        <begin position="4"/>
        <end position="85"/>
    </location>
</feature>
<dbReference type="Pfam" id="PF24986">
    <property type="entry name" value="PRC_RimM"/>
    <property type="match status" value="1"/>
</dbReference>
<dbReference type="Pfam" id="PF01782">
    <property type="entry name" value="RimM"/>
    <property type="match status" value="1"/>
</dbReference>
<evidence type="ECO:0000313" key="9">
    <source>
        <dbReference type="Proteomes" id="UP000832041"/>
    </source>
</evidence>
<comment type="subunit">
    <text evidence="5">Binds ribosomal protein uS19.</text>
</comment>
<dbReference type="InterPro" id="IPR002676">
    <property type="entry name" value="RimM_N"/>
</dbReference>
<protein>
    <recommendedName>
        <fullName evidence="5">Ribosome maturation factor RimM</fullName>
    </recommendedName>
</protein>
<comment type="domain">
    <text evidence="5">The PRC barrel domain binds ribosomal protein uS19.</text>
</comment>
<evidence type="ECO:0000256" key="4">
    <source>
        <dbReference type="ARBA" id="ARBA00023186"/>
    </source>
</evidence>
<dbReference type="SUPFAM" id="SSF50447">
    <property type="entry name" value="Translation proteins"/>
    <property type="match status" value="1"/>
</dbReference>
<dbReference type="Gene3D" id="2.40.30.60">
    <property type="entry name" value="RimM"/>
    <property type="match status" value="1"/>
</dbReference>
<feature type="domain" description="Ribosome maturation factor RimM PRC barrel" evidence="7">
    <location>
        <begin position="99"/>
        <end position="165"/>
    </location>
</feature>
<proteinExistence type="inferred from homology"/>
<accession>A0ABY4L644</accession>
<evidence type="ECO:0000256" key="2">
    <source>
        <dbReference type="ARBA" id="ARBA00022517"/>
    </source>
</evidence>
<comment type="similarity">
    <text evidence="5">Belongs to the RimM family.</text>
</comment>
<evidence type="ECO:0000256" key="3">
    <source>
        <dbReference type="ARBA" id="ARBA00022552"/>
    </source>
</evidence>
<dbReference type="SUPFAM" id="SSF50346">
    <property type="entry name" value="PRC-barrel domain"/>
    <property type="match status" value="1"/>
</dbReference>
<dbReference type="PANTHER" id="PTHR33692">
    <property type="entry name" value="RIBOSOME MATURATION FACTOR RIMM"/>
    <property type="match status" value="1"/>
</dbReference>
<dbReference type="InterPro" id="IPR011033">
    <property type="entry name" value="PRC_barrel-like_sf"/>
</dbReference>
<evidence type="ECO:0000259" key="6">
    <source>
        <dbReference type="Pfam" id="PF01782"/>
    </source>
</evidence>
<evidence type="ECO:0000256" key="1">
    <source>
        <dbReference type="ARBA" id="ARBA00022490"/>
    </source>
</evidence>
<reference evidence="8 9" key="1">
    <citation type="submission" date="2020-04" db="EMBL/GenBank/DDBJ databases">
        <title>Thermobifida alba genome sequencing and assembly.</title>
        <authorList>
            <person name="Luzics S."/>
            <person name="Horvath B."/>
            <person name="Nagy I."/>
            <person name="Toth A."/>
            <person name="Nagy I."/>
            <person name="Kukolya J."/>
        </authorList>
    </citation>
    <scope>NUCLEOTIDE SEQUENCE [LARGE SCALE GENOMIC DNA]</scope>
    <source>
        <strain evidence="8 9">DSM 43795</strain>
    </source>
</reference>
<keyword evidence="9" id="KW-1185">Reference proteome</keyword>
<dbReference type="InterPro" id="IPR056792">
    <property type="entry name" value="PRC_RimM"/>
</dbReference>
<evidence type="ECO:0000256" key="5">
    <source>
        <dbReference type="HAMAP-Rule" id="MF_00014"/>
    </source>
</evidence>
<dbReference type="InterPro" id="IPR036976">
    <property type="entry name" value="RimM_N_sf"/>
</dbReference>
<name>A0ABY4L644_THEAE</name>
<gene>
    <name evidence="5 8" type="primary">rimM</name>
    <name evidence="8" type="ORF">FOF52_21285</name>
</gene>
<evidence type="ECO:0000259" key="7">
    <source>
        <dbReference type="Pfam" id="PF24986"/>
    </source>
</evidence>
<dbReference type="Proteomes" id="UP000832041">
    <property type="component" value="Chromosome"/>
</dbReference>
<evidence type="ECO:0000313" key="8">
    <source>
        <dbReference type="EMBL" id="UPT23160.1"/>
    </source>
</evidence>
<dbReference type="EMBL" id="CP051627">
    <property type="protein sequence ID" value="UPT23160.1"/>
    <property type="molecule type" value="Genomic_DNA"/>
</dbReference>
<dbReference type="InterPro" id="IPR009000">
    <property type="entry name" value="Transl_B-barrel_sf"/>
</dbReference>
<dbReference type="RefSeq" id="WP_248591685.1">
    <property type="nucleotide sequence ID" value="NZ_BAABEB010000018.1"/>
</dbReference>
<organism evidence="8 9">
    <name type="scientific">Thermobifida alba</name>
    <name type="common">Thermomonospora alba</name>
    <dbReference type="NCBI Taxonomy" id="53522"/>
    <lineage>
        <taxon>Bacteria</taxon>
        <taxon>Bacillati</taxon>
        <taxon>Actinomycetota</taxon>
        <taxon>Actinomycetes</taxon>
        <taxon>Streptosporangiales</taxon>
        <taxon>Nocardiopsidaceae</taxon>
        <taxon>Thermobifida</taxon>
    </lineage>
</organism>
<dbReference type="InterPro" id="IPR011961">
    <property type="entry name" value="RimM"/>
</dbReference>
<dbReference type="Gene3D" id="2.30.30.240">
    <property type="entry name" value="PRC-barrel domain"/>
    <property type="match status" value="1"/>
</dbReference>
<keyword evidence="3 5" id="KW-0698">rRNA processing</keyword>
<keyword evidence="1 5" id="KW-0963">Cytoplasm</keyword>
<dbReference type="PANTHER" id="PTHR33692:SF1">
    <property type="entry name" value="RIBOSOME MATURATION FACTOR RIMM"/>
    <property type="match status" value="1"/>
</dbReference>
<comment type="function">
    <text evidence="5">An accessory protein needed during the final step in the assembly of 30S ribosomal subunit, possibly for assembly of the head region. Essential for efficient processing of 16S rRNA. May be needed both before and after RbfA during the maturation of 16S rRNA. It has affinity for free ribosomal 30S subunits but not for 70S ribosomes.</text>
</comment>
<keyword evidence="2 5" id="KW-0690">Ribosome biogenesis</keyword>
<dbReference type="HAMAP" id="MF_00014">
    <property type="entry name" value="Ribosome_mat_RimM"/>
    <property type="match status" value="1"/>
</dbReference>
<dbReference type="NCBIfam" id="TIGR02273">
    <property type="entry name" value="16S_RimM"/>
    <property type="match status" value="1"/>
</dbReference>
<sequence length="170" mass="18309">MRLVVGRIGRPHGVRGEVAVEVRTDAPEERFVVGRTLATDPDGVGPLTITAVRRHGDRLLVRFAEVADRTAAEELRGVFLVVDSSEVPPLDDPDEFHDHELIGLRVETTAGEAVGEIVDILHHAQDTLVITGEAGTEVLVPFVRALVPEVDTEAGRVVIDPPPGLLELGQ</sequence>
<comment type="subcellular location">
    <subcellularLocation>
        <location evidence="5">Cytoplasm</location>
    </subcellularLocation>
</comment>